<comment type="pathway">
    <text evidence="2">Alkaloid biosynthesis; taxol biosynthesis.</text>
</comment>
<evidence type="ECO:0000256" key="9">
    <source>
        <dbReference type="ARBA" id="ARBA00023004"/>
    </source>
</evidence>
<dbReference type="GO" id="GO:0016020">
    <property type="term" value="C:membrane"/>
    <property type="evidence" value="ECO:0007669"/>
    <property type="project" value="UniProtKB-SubCell"/>
</dbReference>
<keyword evidence="10" id="KW-0503">Monooxygenase</keyword>
<dbReference type="GO" id="GO:0004497">
    <property type="term" value="F:monooxygenase activity"/>
    <property type="evidence" value="ECO:0007669"/>
    <property type="project" value="UniProtKB-KW"/>
</dbReference>
<dbReference type="PRINTS" id="PR00385">
    <property type="entry name" value="P450"/>
</dbReference>
<keyword evidence="4" id="KW-0349">Heme</keyword>
<dbReference type="Proteomes" id="UP000824469">
    <property type="component" value="Unassembled WGS sequence"/>
</dbReference>
<organism evidence="14 15">
    <name type="scientific">Taxus chinensis</name>
    <name type="common">Chinese yew</name>
    <name type="synonym">Taxus wallichiana var. chinensis</name>
    <dbReference type="NCBI Taxonomy" id="29808"/>
    <lineage>
        <taxon>Eukaryota</taxon>
        <taxon>Viridiplantae</taxon>
        <taxon>Streptophyta</taxon>
        <taxon>Embryophyta</taxon>
        <taxon>Tracheophyta</taxon>
        <taxon>Spermatophyta</taxon>
        <taxon>Pinopsida</taxon>
        <taxon>Pinidae</taxon>
        <taxon>Conifers II</taxon>
        <taxon>Cupressales</taxon>
        <taxon>Taxaceae</taxon>
        <taxon>Taxus</taxon>
    </lineage>
</organism>
<dbReference type="Gene3D" id="1.10.630.10">
    <property type="entry name" value="Cytochrome P450"/>
    <property type="match status" value="1"/>
</dbReference>
<keyword evidence="15" id="KW-1185">Reference proteome</keyword>
<dbReference type="InterPro" id="IPR002401">
    <property type="entry name" value="Cyt_P450_E_grp-I"/>
</dbReference>
<dbReference type="GO" id="GO:0016705">
    <property type="term" value="F:oxidoreductase activity, acting on paired donors, with incorporation or reduction of molecular oxygen"/>
    <property type="evidence" value="ECO:0007669"/>
    <property type="project" value="InterPro"/>
</dbReference>
<keyword evidence="11" id="KW-0876">Taxol biosynthesis</keyword>
<keyword evidence="6" id="KW-0479">Metal-binding</keyword>
<keyword evidence="12 13" id="KW-0472">Membrane</keyword>
<evidence type="ECO:0000256" key="4">
    <source>
        <dbReference type="ARBA" id="ARBA00022617"/>
    </source>
</evidence>
<evidence type="ECO:0000256" key="3">
    <source>
        <dbReference type="ARBA" id="ARBA00010617"/>
    </source>
</evidence>
<dbReference type="OMA" id="VNINTWI"/>
<dbReference type="InterPro" id="IPR036396">
    <property type="entry name" value="Cyt_P450_sf"/>
</dbReference>
<dbReference type="InterPro" id="IPR001128">
    <property type="entry name" value="Cyt_P450"/>
</dbReference>
<dbReference type="PRINTS" id="PR00463">
    <property type="entry name" value="EP450I"/>
</dbReference>
<keyword evidence="9" id="KW-0408">Iron</keyword>
<evidence type="ECO:0000313" key="14">
    <source>
        <dbReference type="EMBL" id="KAH9314058.1"/>
    </source>
</evidence>
<evidence type="ECO:0000256" key="11">
    <source>
        <dbReference type="ARBA" id="ARBA00023059"/>
    </source>
</evidence>
<evidence type="ECO:0000256" key="13">
    <source>
        <dbReference type="SAM" id="Phobius"/>
    </source>
</evidence>
<proteinExistence type="inferred from homology"/>
<dbReference type="InterPro" id="IPR050665">
    <property type="entry name" value="Cytochrome_P450_Monooxygen"/>
</dbReference>
<comment type="caution">
    <text evidence="14">The sequence shown here is derived from an EMBL/GenBank/DDBJ whole genome shotgun (WGS) entry which is preliminary data.</text>
</comment>
<dbReference type="Pfam" id="PF00067">
    <property type="entry name" value="p450"/>
    <property type="match status" value="1"/>
</dbReference>
<dbReference type="PANTHER" id="PTHR24282:SF228">
    <property type="entry name" value="CYTOKININ HYDROXYLASE"/>
    <property type="match status" value="1"/>
</dbReference>
<dbReference type="GO" id="GO:0042617">
    <property type="term" value="P:paclitaxel biosynthetic process"/>
    <property type="evidence" value="ECO:0007669"/>
    <property type="project" value="UniProtKB-KW"/>
</dbReference>
<evidence type="ECO:0000256" key="1">
    <source>
        <dbReference type="ARBA" id="ARBA00004370"/>
    </source>
</evidence>
<feature type="non-terminal residue" evidence="14">
    <location>
        <position position="1"/>
    </location>
</feature>
<evidence type="ECO:0000256" key="2">
    <source>
        <dbReference type="ARBA" id="ARBA00005122"/>
    </source>
</evidence>
<evidence type="ECO:0000313" key="15">
    <source>
        <dbReference type="Proteomes" id="UP000824469"/>
    </source>
</evidence>
<dbReference type="GO" id="GO:0020037">
    <property type="term" value="F:heme binding"/>
    <property type="evidence" value="ECO:0007669"/>
    <property type="project" value="InterPro"/>
</dbReference>
<evidence type="ECO:0008006" key="16">
    <source>
        <dbReference type="Google" id="ProtNLM"/>
    </source>
</evidence>
<evidence type="ECO:0000256" key="10">
    <source>
        <dbReference type="ARBA" id="ARBA00023033"/>
    </source>
</evidence>
<keyword evidence="5 13" id="KW-0812">Transmembrane</keyword>
<sequence>MGGDSVQVAAVMIKNDATVEITIPFMLLLLVMIILLALLSRVLCSFMYTYWWKPRSIRNVMAKQGIRGPTPRFLTGNLADMAKLREIKAAEDMNTISHDIVDRLMPHYVQWSTLYGRRFIFWWGIEPRLTISEPELIKELLSVKHGLSYGKSELQQKGVKDFIGKGLLMANGQDWVNQRRIIAPAFHHENLKGHVIHMVESTSCLINKWKRILEGGNGGAGIEIEVMEHFMRLAADIIAKTEFGSSYEDGKRVFEKLGLLQKLSSRGGRYSWFPGSGWRKKREVGKLKKEVEESLERVVEARRESVSMGRCNSYGHDLLGLMLAECEKGSSTKFTTQELMDECKTFFFAGQDTTSTLLTWTTMLLALHPEWQRRAREEVLTVCNGRPPNFNTLPHLKIMGMILNESLRLYTPASLFAKEAFGDMKLGDLFIPKGLSVWIPVLAIHHDKDIWGEDANDFNPARFSEGTAKT</sequence>
<dbReference type="EMBL" id="JAHRHJ020000005">
    <property type="protein sequence ID" value="KAH9314058.1"/>
    <property type="molecule type" value="Genomic_DNA"/>
</dbReference>
<dbReference type="SUPFAM" id="SSF48264">
    <property type="entry name" value="Cytochrome P450"/>
    <property type="match status" value="1"/>
</dbReference>
<evidence type="ECO:0000256" key="5">
    <source>
        <dbReference type="ARBA" id="ARBA00022692"/>
    </source>
</evidence>
<accession>A0AA38L6S0</accession>
<name>A0AA38L6S0_TAXCH</name>
<dbReference type="PANTHER" id="PTHR24282">
    <property type="entry name" value="CYTOCHROME P450 FAMILY MEMBER"/>
    <property type="match status" value="1"/>
</dbReference>
<evidence type="ECO:0000256" key="7">
    <source>
        <dbReference type="ARBA" id="ARBA00022989"/>
    </source>
</evidence>
<keyword evidence="8" id="KW-0560">Oxidoreductase</keyword>
<feature type="transmembrane region" description="Helical" evidence="13">
    <location>
        <begin position="25"/>
        <end position="51"/>
    </location>
</feature>
<protein>
    <recommendedName>
        <fullName evidence="16">Cytochrome P450</fullName>
    </recommendedName>
</protein>
<evidence type="ECO:0000256" key="6">
    <source>
        <dbReference type="ARBA" id="ARBA00022723"/>
    </source>
</evidence>
<comment type="subcellular location">
    <subcellularLocation>
        <location evidence="1">Membrane</location>
    </subcellularLocation>
</comment>
<reference evidence="14 15" key="1">
    <citation type="journal article" date="2021" name="Nat. Plants">
        <title>The Taxus genome provides insights into paclitaxel biosynthesis.</title>
        <authorList>
            <person name="Xiong X."/>
            <person name="Gou J."/>
            <person name="Liao Q."/>
            <person name="Li Y."/>
            <person name="Zhou Q."/>
            <person name="Bi G."/>
            <person name="Li C."/>
            <person name="Du R."/>
            <person name="Wang X."/>
            <person name="Sun T."/>
            <person name="Guo L."/>
            <person name="Liang H."/>
            <person name="Lu P."/>
            <person name="Wu Y."/>
            <person name="Zhang Z."/>
            <person name="Ro D.K."/>
            <person name="Shang Y."/>
            <person name="Huang S."/>
            <person name="Yan J."/>
        </authorList>
    </citation>
    <scope>NUCLEOTIDE SEQUENCE [LARGE SCALE GENOMIC DNA]</scope>
    <source>
        <strain evidence="14">Ta-2019</strain>
    </source>
</reference>
<dbReference type="GO" id="GO:0005506">
    <property type="term" value="F:iron ion binding"/>
    <property type="evidence" value="ECO:0007669"/>
    <property type="project" value="InterPro"/>
</dbReference>
<comment type="similarity">
    <text evidence="3">Belongs to the cytochrome P450 family.</text>
</comment>
<evidence type="ECO:0000256" key="12">
    <source>
        <dbReference type="ARBA" id="ARBA00023136"/>
    </source>
</evidence>
<gene>
    <name evidence="14" type="ORF">KI387_022685</name>
</gene>
<evidence type="ECO:0000256" key="8">
    <source>
        <dbReference type="ARBA" id="ARBA00023002"/>
    </source>
</evidence>
<dbReference type="AlphaFoldDB" id="A0AA38L6S0"/>
<keyword evidence="7 13" id="KW-1133">Transmembrane helix</keyword>